<dbReference type="GO" id="GO:0000930">
    <property type="term" value="C:gamma-tubulin complex"/>
    <property type="evidence" value="ECO:0007669"/>
    <property type="project" value="TreeGrafter"/>
</dbReference>
<feature type="domain" description="Gamma tubulin complex component protein N-terminal" evidence="5">
    <location>
        <begin position="315"/>
        <end position="487"/>
    </location>
</feature>
<evidence type="ECO:0000256" key="2">
    <source>
        <dbReference type="ARBA" id="ARBA00022701"/>
    </source>
</evidence>
<dbReference type="GO" id="GO:0000278">
    <property type="term" value="P:mitotic cell cycle"/>
    <property type="evidence" value="ECO:0007669"/>
    <property type="project" value="TreeGrafter"/>
</dbReference>
<dbReference type="GO" id="GO:0051225">
    <property type="term" value="P:spindle assembly"/>
    <property type="evidence" value="ECO:0007669"/>
    <property type="project" value="TreeGrafter"/>
</dbReference>
<comment type="subcellular location">
    <subcellularLocation>
        <location evidence="4">Cytoplasm</location>
        <location evidence="4">Cytoskeleton</location>
        <location evidence="4">Microtubule organizing center</location>
    </subcellularLocation>
</comment>
<comment type="similarity">
    <text evidence="4">Belongs to the TUBGCP family.</text>
</comment>
<dbReference type="PANTHER" id="PTHR19302:SF70">
    <property type="entry name" value="GAMMA-TUBULIN COMPLEX COMPONENT 6"/>
    <property type="match status" value="1"/>
</dbReference>
<dbReference type="GO" id="GO:0043015">
    <property type="term" value="F:gamma-tubulin binding"/>
    <property type="evidence" value="ECO:0007669"/>
    <property type="project" value="InterPro"/>
</dbReference>
<dbReference type="GO" id="GO:0051011">
    <property type="term" value="F:microtubule minus-end binding"/>
    <property type="evidence" value="ECO:0007669"/>
    <property type="project" value="TreeGrafter"/>
</dbReference>
<comment type="caution">
    <text evidence="6">The sequence shown here is derived from an EMBL/GenBank/DDBJ whole genome shotgun (WGS) entry which is preliminary data.</text>
</comment>
<keyword evidence="3 4" id="KW-0206">Cytoskeleton</keyword>
<dbReference type="GO" id="GO:0031122">
    <property type="term" value="P:cytoplasmic microtubule organization"/>
    <property type="evidence" value="ECO:0007669"/>
    <property type="project" value="TreeGrafter"/>
</dbReference>
<keyword evidence="1 4" id="KW-0963">Cytoplasm</keyword>
<dbReference type="EMBL" id="BMAW01088967">
    <property type="protein sequence ID" value="GFS37450.1"/>
    <property type="molecule type" value="Genomic_DNA"/>
</dbReference>
<name>A0A8X6I9Z3_NEPPI</name>
<evidence type="ECO:0000256" key="1">
    <source>
        <dbReference type="ARBA" id="ARBA00022490"/>
    </source>
</evidence>
<proteinExistence type="inferred from homology"/>
<dbReference type="OrthoDB" id="6465184at2759"/>
<dbReference type="InterPro" id="IPR041470">
    <property type="entry name" value="GCP_N"/>
</dbReference>
<keyword evidence="7" id="KW-1185">Reference proteome</keyword>
<dbReference type="GO" id="GO:0051321">
    <property type="term" value="P:meiotic cell cycle"/>
    <property type="evidence" value="ECO:0007669"/>
    <property type="project" value="TreeGrafter"/>
</dbReference>
<dbReference type="PANTHER" id="PTHR19302">
    <property type="entry name" value="GAMMA TUBULIN COMPLEX PROTEIN"/>
    <property type="match status" value="1"/>
</dbReference>
<protein>
    <recommendedName>
        <fullName evidence="4">Gamma-tubulin complex component</fullName>
    </recommendedName>
</protein>
<reference evidence="6" key="1">
    <citation type="submission" date="2020-08" db="EMBL/GenBank/DDBJ databases">
        <title>Multicomponent nature underlies the extraordinary mechanical properties of spider dragline silk.</title>
        <authorList>
            <person name="Kono N."/>
            <person name="Nakamura H."/>
            <person name="Mori M."/>
            <person name="Yoshida Y."/>
            <person name="Ohtoshi R."/>
            <person name="Malay A.D."/>
            <person name="Moran D.A.P."/>
            <person name="Tomita M."/>
            <person name="Numata K."/>
            <person name="Arakawa K."/>
        </authorList>
    </citation>
    <scope>NUCLEOTIDE SEQUENCE</scope>
</reference>
<gene>
    <name evidence="6" type="primary">AVEN_93333_1</name>
    <name evidence="6" type="ORF">NPIL_346371</name>
</gene>
<evidence type="ECO:0000256" key="4">
    <source>
        <dbReference type="RuleBase" id="RU363050"/>
    </source>
</evidence>
<sequence>MEESIALHKILHCLIDQYIEHCEKYLESKEVEKSKVYLEIIKRSSVISHSIRAIALNFTSCKSSDIPVSEDDIQTKIHNLVENSMQQDLIECALDGNFLIHKCPTNDDLHNILFMYALEDSTSVAPSLMRQLTYNLFENKMLLHNPSQPLFPGSASKDVSEIFNDFSLSREFENAHALFEKEVSQLWSTLGTGVAVSDLKGNETSMKTDEKSIESGDNCRLSCAQKEPSRIENWLQSVAFSKEQSFDMFDDMQGLLDIPSNLSSWEGKMRQMVPCHLYTTELVDKEVFFNVTEDDSGMFRILHEASGVLPENDFVHDVLNLLVGIPSETFPYDEKKQNFRVKSFTRLGKLSSESTSRFCEKFIQYGSTFYKLKNFSSSVHPKEGLIMKGLKEGIQAILSAYMEYITSVKMNSPTMHMVRTDVLVNAQVLNSLGDICGVYFEGSKASQLAKGLGLLSYLNKTSWSHKTKENAVMVAVLLKHAYSPYFK</sequence>
<dbReference type="InterPro" id="IPR007259">
    <property type="entry name" value="GCP"/>
</dbReference>
<dbReference type="GO" id="GO:0005874">
    <property type="term" value="C:microtubule"/>
    <property type="evidence" value="ECO:0007669"/>
    <property type="project" value="UniProtKB-KW"/>
</dbReference>
<evidence type="ECO:0000259" key="5">
    <source>
        <dbReference type="Pfam" id="PF17681"/>
    </source>
</evidence>
<dbReference type="GO" id="GO:0007020">
    <property type="term" value="P:microtubule nucleation"/>
    <property type="evidence" value="ECO:0007669"/>
    <property type="project" value="InterPro"/>
</dbReference>
<organism evidence="6 7">
    <name type="scientific">Nephila pilipes</name>
    <name type="common">Giant wood spider</name>
    <name type="synonym">Nephila maculata</name>
    <dbReference type="NCBI Taxonomy" id="299642"/>
    <lineage>
        <taxon>Eukaryota</taxon>
        <taxon>Metazoa</taxon>
        <taxon>Ecdysozoa</taxon>
        <taxon>Arthropoda</taxon>
        <taxon>Chelicerata</taxon>
        <taxon>Arachnida</taxon>
        <taxon>Araneae</taxon>
        <taxon>Araneomorphae</taxon>
        <taxon>Entelegynae</taxon>
        <taxon>Araneoidea</taxon>
        <taxon>Nephilidae</taxon>
        <taxon>Nephila</taxon>
    </lineage>
</organism>
<dbReference type="Proteomes" id="UP000887013">
    <property type="component" value="Unassembled WGS sequence"/>
</dbReference>
<dbReference type="GO" id="GO:0000922">
    <property type="term" value="C:spindle pole"/>
    <property type="evidence" value="ECO:0007669"/>
    <property type="project" value="InterPro"/>
</dbReference>
<evidence type="ECO:0000313" key="7">
    <source>
        <dbReference type="Proteomes" id="UP000887013"/>
    </source>
</evidence>
<evidence type="ECO:0000256" key="3">
    <source>
        <dbReference type="ARBA" id="ARBA00023212"/>
    </source>
</evidence>
<dbReference type="AlphaFoldDB" id="A0A8X6I9Z3"/>
<evidence type="ECO:0000313" key="6">
    <source>
        <dbReference type="EMBL" id="GFS37450.1"/>
    </source>
</evidence>
<keyword evidence="2 4" id="KW-0493">Microtubule</keyword>
<dbReference type="Pfam" id="PF17681">
    <property type="entry name" value="GCP_N_terminal"/>
    <property type="match status" value="1"/>
</dbReference>
<accession>A0A8X6I9Z3</accession>